<feature type="transmembrane region" description="Helical" evidence="7">
    <location>
        <begin position="109"/>
        <end position="128"/>
    </location>
</feature>
<keyword evidence="4 7" id="KW-0812">Transmembrane</keyword>
<proteinExistence type="inferred from homology"/>
<evidence type="ECO:0000313" key="9">
    <source>
        <dbReference type="EMBL" id="VYT76459.1"/>
    </source>
</evidence>
<dbReference type="Pfam" id="PF07690">
    <property type="entry name" value="MFS_1"/>
    <property type="match status" value="1"/>
</dbReference>
<evidence type="ECO:0000256" key="7">
    <source>
        <dbReference type="SAM" id="Phobius"/>
    </source>
</evidence>
<dbReference type="RefSeq" id="WP_024037458.1">
    <property type="nucleotide sequence ID" value="NZ_CACRUE010000012.1"/>
</dbReference>
<dbReference type="PROSITE" id="PS00216">
    <property type="entry name" value="SUGAR_TRANSPORT_1"/>
    <property type="match status" value="1"/>
</dbReference>
<dbReference type="InterPro" id="IPR011701">
    <property type="entry name" value="MFS"/>
</dbReference>
<evidence type="ECO:0000256" key="4">
    <source>
        <dbReference type="ARBA" id="ARBA00022692"/>
    </source>
</evidence>
<comment type="similarity">
    <text evidence="2">Belongs to the major facilitator superfamily.</text>
</comment>
<feature type="transmembrane region" description="Helical" evidence="7">
    <location>
        <begin position="85"/>
        <end position="103"/>
    </location>
</feature>
<dbReference type="SUPFAM" id="SSF103473">
    <property type="entry name" value="MFS general substrate transporter"/>
    <property type="match status" value="1"/>
</dbReference>
<keyword evidence="6 7" id="KW-0472">Membrane</keyword>
<gene>
    <name evidence="9" type="primary">ydiM</name>
    <name evidence="9" type="ORF">IBLFYP30_00025</name>
</gene>
<feature type="domain" description="Major facilitator superfamily (MFS) profile" evidence="8">
    <location>
        <begin position="12"/>
        <end position="401"/>
    </location>
</feature>
<feature type="transmembrane region" description="Helical" evidence="7">
    <location>
        <begin position="310"/>
        <end position="331"/>
    </location>
</feature>
<organism evidence="9">
    <name type="scientific">Intestinibacter bartlettii</name>
    <dbReference type="NCBI Taxonomy" id="261299"/>
    <lineage>
        <taxon>Bacteria</taxon>
        <taxon>Bacillati</taxon>
        <taxon>Bacillota</taxon>
        <taxon>Clostridia</taxon>
        <taxon>Peptostreptococcales</taxon>
        <taxon>Peptostreptococcaceae</taxon>
        <taxon>Intestinibacter</taxon>
    </lineage>
</organism>
<feature type="transmembrane region" description="Helical" evidence="7">
    <location>
        <begin position="259"/>
        <end position="276"/>
    </location>
</feature>
<dbReference type="InterPro" id="IPR036259">
    <property type="entry name" value="MFS_trans_sf"/>
</dbReference>
<keyword evidence="3" id="KW-0813">Transport</keyword>
<evidence type="ECO:0000256" key="5">
    <source>
        <dbReference type="ARBA" id="ARBA00022989"/>
    </source>
</evidence>
<feature type="transmembrane region" description="Helical" evidence="7">
    <location>
        <begin position="343"/>
        <end position="366"/>
    </location>
</feature>
<feature type="transmembrane region" description="Helical" evidence="7">
    <location>
        <begin position="12"/>
        <end position="33"/>
    </location>
</feature>
<evidence type="ECO:0000256" key="3">
    <source>
        <dbReference type="ARBA" id="ARBA00022448"/>
    </source>
</evidence>
<dbReference type="PROSITE" id="PS50850">
    <property type="entry name" value="MFS"/>
    <property type="match status" value="1"/>
</dbReference>
<dbReference type="GO" id="GO:0005886">
    <property type="term" value="C:plasma membrane"/>
    <property type="evidence" value="ECO:0007669"/>
    <property type="project" value="UniProtKB-SubCell"/>
</dbReference>
<feature type="transmembrane region" description="Helical" evidence="7">
    <location>
        <begin position="149"/>
        <end position="169"/>
    </location>
</feature>
<evidence type="ECO:0000259" key="8">
    <source>
        <dbReference type="PROSITE" id="PS50850"/>
    </source>
</evidence>
<accession>A0A6N2ZAK5</accession>
<feature type="transmembrane region" description="Helical" evidence="7">
    <location>
        <begin position="53"/>
        <end position="73"/>
    </location>
</feature>
<sequence length="410" mass="43760">MEKINYKKFYPTAVALYFTYFIHGIGASILGQYKQDFASMWGAKVLEDGTFDVSMVVSVIAALGLGRLISLPFSGPISDKFGRRISGIIGVICYALYLGGIVFSPNMAVGYAFAIIGGIANSFLDTCVTPSCMEIFPENGSVANMFTKFSMSIAQFALPFGIGFVASSALPFRTIFIVAAVAIAIDGLLIAFLPFPKVDTTEGKGTKKEVKKEKMKFTPASIALICIGFTSSSTFMIWLNCNQELGKLYGLADPSKIQSFYAIGTFCAILVSSVLINKGLKAARILIIYPAISAAMLIAIYFIRIPSICLVGGFVLGYAAAGGVLQLCVSTANEMFPKDKGKITSIVMIASSVANYTIISFASYLIKVGGAVNGPINVVLLNIVVTVIGVLLAIYVNIENDKMEKANKVA</sequence>
<feature type="transmembrane region" description="Helical" evidence="7">
    <location>
        <begin position="378"/>
        <end position="398"/>
    </location>
</feature>
<feature type="transmembrane region" description="Helical" evidence="7">
    <location>
        <begin position="283"/>
        <end position="304"/>
    </location>
</feature>
<evidence type="ECO:0000256" key="1">
    <source>
        <dbReference type="ARBA" id="ARBA00004651"/>
    </source>
</evidence>
<dbReference type="InterPro" id="IPR051788">
    <property type="entry name" value="MFS_Transporter"/>
</dbReference>
<dbReference type="PANTHER" id="PTHR23514:SF3">
    <property type="entry name" value="BYPASS OF STOP CODON PROTEIN 6"/>
    <property type="match status" value="1"/>
</dbReference>
<dbReference type="PANTHER" id="PTHR23514">
    <property type="entry name" value="BYPASS OF STOP CODON PROTEIN 6"/>
    <property type="match status" value="1"/>
</dbReference>
<dbReference type="InterPro" id="IPR005829">
    <property type="entry name" value="Sugar_transporter_CS"/>
</dbReference>
<dbReference type="EMBL" id="CACRUE010000012">
    <property type="protein sequence ID" value="VYT76459.1"/>
    <property type="molecule type" value="Genomic_DNA"/>
</dbReference>
<reference evidence="9" key="1">
    <citation type="submission" date="2019-11" db="EMBL/GenBank/DDBJ databases">
        <authorList>
            <person name="Feng L."/>
        </authorList>
    </citation>
    <scope>NUCLEOTIDE SEQUENCE</scope>
    <source>
        <strain evidence="9">IbartlettiiLFYP30</strain>
    </source>
</reference>
<dbReference type="AlphaFoldDB" id="A0A6N2ZAK5"/>
<evidence type="ECO:0000256" key="6">
    <source>
        <dbReference type="ARBA" id="ARBA00023136"/>
    </source>
</evidence>
<dbReference type="Gene3D" id="1.20.1250.20">
    <property type="entry name" value="MFS general substrate transporter like domains"/>
    <property type="match status" value="2"/>
</dbReference>
<dbReference type="GO" id="GO:0022857">
    <property type="term" value="F:transmembrane transporter activity"/>
    <property type="evidence" value="ECO:0007669"/>
    <property type="project" value="InterPro"/>
</dbReference>
<name>A0A6N2ZAK5_9FIRM</name>
<evidence type="ECO:0000256" key="2">
    <source>
        <dbReference type="ARBA" id="ARBA00008335"/>
    </source>
</evidence>
<protein>
    <submittedName>
        <fullName evidence="9">Inner membrane transport protein YdiM</fullName>
    </submittedName>
</protein>
<keyword evidence="5 7" id="KW-1133">Transmembrane helix</keyword>
<dbReference type="InterPro" id="IPR020846">
    <property type="entry name" value="MFS_dom"/>
</dbReference>
<feature type="transmembrane region" description="Helical" evidence="7">
    <location>
        <begin position="175"/>
        <end position="196"/>
    </location>
</feature>
<feature type="transmembrane region" description="Helical" evidence="7">
    <location>
        <begin position="217"/>
        <end position="239"/>
    </location>
</feature>
<comment type="subcellular location">
    <subcellularLocation>
        <location evidence="1">Cell membrane</location>
        <topology evidence="1">Multi-pass membrane protein</topology>
    </subcellularLocation>
</comment>